<evidence type="ECO:0000256" key="9">
    <source>
        <dbReference type="ARBA" id="ARBA00023065"/>
    </source>
</evidence>
<dbReference type="EMBL" id="WNYA01000002">
    <property type="protein sequence ID" value="KAG8584570.1"/>
    <property type="molecule type" value="Genomic_DNA"/>
</dbReference>
<evidence type="ECO:0000256" key="8">
    <source>
        <dbReference type="ARBA" id="ARBA00023053"/>
    </source>
</evidence>
<keyword evidence="12" id="KW-0739">Sodium transport</keyword>
<comment type="similarity">
    <text evidence="2 13">Belongs to the sodium:solute symporter (SSF) (TC 2.A.21) family.</text>
</comment>
<proteinExistence type="inferred from homology"/>
<evidence type="ECO:0000256" key="5">
    <source>
        <dbReference type="ARBA" id="ARBA00022847"/>
    </source>
</evidence>
<feature type="transmembrane region" description="Helical" evidence="14">
    <location>
        <begin position="162"/>
        <end position="182"/>
    </location>
</feature>
<keyword evidence="16" id="KW-1185">Reference proteome</keyword>
<dbReference type="PROSITE" id="PS50283">
    <property type="entry name" value="NA_SOLUT_SYMP_3"/>
    <property type="match status" value="1"/>
</dbReference>
<feature type="transmembrane region" description="Helical" evidence="14">
    <location>
        <begin position="49"/>
        <end position="68"/>
    </location>
</feature>
<evidence type="ECO:0008006" key="17">
    <source>
        <dbReference type="Google" id="ProtNLM"/>
    </source>
</evidence>
<keyword evidence="11" id="KW-0325">Glycoprotein</keyword>
<feature type="transmembrane region" description="Helical" evidence="14">
    <location>
        <begin position="127"/>
        <end position="156"/>
    </location>
</feature>
<dbReference type="PANTHER" id="PTHR45897">
    <property type="entry name" value="HIGH-AFFINITY CHOLINE TRANSPORTER 1"/>
    <property type="match status" value="1"/>
</dbReference>
<feature type="transmembrane region" description="Helical" evidence="14">
    <location>
        <begin position="403"/>
        <end position="426"/>
    </location>
</feature>
<evidence type="ECO:0000256" key="12">
    <source>
        <dbReference type="ARBA" id="ARBA00023201"/>
    </source>
</evidence>
<protein>
    <recommendedName>
        <fullName evidence="17">High-affinity choline transporter 1</fullName>
    </recommendedName>
</protein>
<evidence type="ECO:0000256" key="1">
    <source>
        <dbReference type="ARBA" id="ARBA00004141"/>
    </source>
</evidence>
<comment type="subcellular location">
    <subcellularLocation>
        <location evidence="1">Membrane</location>
        <topology evidence="1">Multi-pass membrane protein</topology>
    </subcellularLocation>
</comment>
<keyword evidence="9" id="KW-0406">Ion transport</keyword>
<sequence length="476" mass="51448">MALNVPALLSVLLFYALTLGIGFWASRKNKKLQQDGNRTEIAIVGGRKVNMVVGLFTTTATWVGGAYINGSAEIVYLPGRGLAWLQAPVGFAIGLILGAIFFVTPMRSKKYLTMMDPLQEAYGNSMTCLLFIPAVIADVCWFAAILASLASAVSVIMDIHNYLSILISACIVITYTLFGGLFSVAYTDVIQLIFMVVGLWICIPFALMNSATRSIADTAIQTVFQDPWLGKIDKQYIGVWIDDVLYLSLGSIAWQIYFQRVLSASSTTQAKVTSALGAVGCVVLAIPSVLVGAVAASTDWNQTSYGLPSPSDRGEASMILPIVLQHLCPLYVSVAGLGAVAAAVMSSADSALLSSSSMFGYNIYKRIIRKMASEKEVMVAMRVSTIVLGSTAARWLFCPTPSMTLVHVGRVVYALVFPQLFCVLFVPRTNTMALHWLPGGVDIENTGRCDSINIPPIIHYPWCTLIDGAYVQLFPI</sequence>
<keyword evidence="10 14" id="KW-0472">Membrane</keyword>
<keyword evidence="8" id="KW-0915">Sodium</keyword>
<feature type="transmembrane region" description="Helical" evidence="14">
    <location>
        <begin position="88"/>
        <end position="106"/>
    </location>
</feature>
<gene>
    <name evidence="15" type="ORF">GDO81_004666</name>
</gene>
<keyword evidence="5" id="KW-0769">Symport</keyword>
<evidence type="ECO:0000313" key="16">
    <source>
        <dbReference type="Proteomes" id="UP000824782"/>
    </source>
</evidence>
<dbReference type="InterPro" id="IPR052244">
    <property type="entry name" value="Choline_transporter"/>
</dbReference>
<feature type="transmembrane region" description="Helical" evidence="14">
    <location>
        <begin position="379"/>
        <end position="397"/>
    </location>
</feature>
<dbReference type="PANTHER" id="PTHR45897:SF5">
    <property type="entry name" value="HIGH AFFINITY CHOLINE TRANSPORTER 1"/>
    <property type="match status" value="1"/>
</dbReference>
<feature type="transmembrane region" description="Helical" evidence="14">
    <location>
        <begin position="318"/>
        <end position="344"/>
    </location>
</feature>
<dbReference type="GO" id="GO:0005886">
    <property type="term" value="C:plasma membrane"/>
    <property type="evidence" value="ECO:0007669"/>
    <property type="project" value="TreeGrafter"/>
</dbReference>
<reference evidence="15" key="1">
    <citation type="thesis" date="2020" institute="ProQuest LLC" country="789 East Eisenhower Parkway, Ann Arbor, MI, USA">
        <title>Comparative Genomics and Chromosome Evolution.</title>
        <authorList>
            <person name="Mudd A.B."/>
        </authorList>
    </citation>
    <scope>NUCLEOTIDE SEQUENCE</scope>
    <source>
        <strain evidence="15">237g6f4</strain>
        <tissue evidence="15">Blood</tissue>
    </source>
</reference>
<name>A0AAV7CHM9_ENGPU</name>
<dbReference type="GO" id="GO:0008292">
    <property type="term" value="P:acetylcholine biosynthetic process"/>
    <property type="evidence" value="ECO:0007669"/>
    <property type="project" value="TreeGrafter"/>
</dbReference>
<dbReference type="AlphaFoldDB" id="A0AAV7CHM9"/>
<organism evidence="15 16">
    <name type="scientific">Engystomops pustulosus</name>
    <name type="common">Tungara frog</name>
    <name type="synonym">Physalaemus pustulosus</name>
    <dbReference type="NCBI Taxonomy" id="76066"/>
    <lineage>
        <taxon>Eukaryota</taxon>
        <taxon>Metazoa</taxon>
        <taxon>Chordata</taxon>
        <taxon>Craniata</taxon>
        <taxon>Vertebrata</taxon>
        <taxon>Euteleostomi</taxon>
        <taxon>Amphibia</taxon>
        <taxon>Batrachia</taxon>
        <taxon>Anura</taxon>
        <taxon>Neobatrachia</taxon>
        <taxon>Hyloidea</taxon>
        <taxon>Leptodactylidae</taxon>
        <taxon>Leiuperinae</taxon>
        <taxon>Engystomops</taxon>
    </lineage>
</organism>
<comment type="caution">
    <text evidence="15">The sequence shown here is derived from an EMBL/GenBank/DDBJ whole genome shotgun (WGS) entry which is preliminary data.</text>
</comment>
<keyword evidence="6" id="KW-0530">Neurotransmitter biosynthesis</keyword>
<dbReference type="Proteomes" id="UP000824782">
    <property type="component" value="Unassembled WGS sequence"/>
</dbReference>
<evidence type="ECO:0000256" key="2">
    <source>
        <dbReference type="ARBA" id="ARBA00006434"/>
    </source>
</evidence>
<evidence type="ECO:0000256" key="10">
    <source>
        <dbReference type="ARBA" id="ARBA00023136"/>
    </source>
</evidence>
<evidence type="ECO:0000256" key="3">
    <source>
        <dbReference type="ARBA" id="ARBA00022448"/>
    </source>
</evidence>
<feature type="transmembrane region" description="Helical" evidence="14">
    <location>
        <begin position="275"/>
        <end position="298"/>
    </location>
</feature>
<evidence type="ECO:0000256" key="14">
    <source>
        <dbReference type="SAM" id="Phobius"/>
    </source>
</evidence>
<evidence type="ECO:0000313" key="15">
    <source>
        <dbReference type="EMBL" id="KAG8584570.1"/>
    </source>
</evidence>
<dbReference type="GO" id="GO:0005307">
    <property type="term" value="F:choline:sodium symporter activity"/>
    <property type="evidence" value="ECO:0007669"/>
    <property type="project" value="TreeGrafter"/>
</dbReference>
<feature type="transmembrane region" description="Helical" evidence="14">
    <location>
        <begin position="244"/>
        <end position="263"/>
    </location>
</feature>
<feature type="transmembrane region" description="Helical" evidence="14">
    <location>
        <begin position="189"/>
        <end position="207"/>
    </location>
</feature>
<keyword evidence="4 14" id="KW-0812">Transmembrane</keyword>
<keyword evidence="3" id="KW-0813">Transport</keyword>
<dbReference type="Pfam" id="PF00474">
    <property type="entry name" value="SSF"/>
    <property type="match status" value="1"/>
</dbReference>
<dbReference type="InterPro" id="IPR001734">
    <property type="entry name" value="Na/solute_symporter"/>
</dbReference>
<dbReference type="Gene3D" id="1.20.1730.10">
    <property type="entry name" value="Sodium/glucose cotransporter"/>
    <property type="match status" value="1"/>
</dbReference>
<keyword evidence="7 14" id="KW-1133">Transmembrane helix</keyword>
<feature type="transmembrane region" description="Helical" evidence="14">
    <location>
        <begin position="6"/>
        <end position="25"/>
    </location>
</feature>
<dbReference type="InterPro" id="IPR038377">
    <property type="entry name" value="Na/Glc_symporter_sf"/>
</dbReference>
<evidence type="ECO:0000256" key="4">
    <source>
        <dbReference type="ARBA" id="ARBA00022692"/>
    </source>
</evidence>
<evidence type="ECO:0000256" key="13">
    <source>
        <dbReference type="RuleBase" id="RU362091"/>
    </source>
</evidence>
<evidence type="ECO:0000256" key="11">
    <source>
        <dbReference type="ARBA" id="ARBA00023180"/>
    </source>
</evidence>
<dbReference type="CDD" id="cd11474">
    <property type="entry name" value="SLC5sbd_CHT"/>
    <property type="match status" value="1"/>
</dbReference>
<accession>A0AAV7CHM9</accession>
<evidence type="ECO:0000256" key="6">
    <source>
        <dbReference type="ARBA" id="ARBA00022979"/>
    </source>
</evidence>
<evidence type="ECO:0000256" key="7">
    <source>
        <dbReference type="ARBA" id="ARBA00022989"/>
    </source>
</evidence>